<dbReference type="CDD" id="cd09272">
    <property type="entry name" value="RNase_HI_RT_Ty1"/>
    <property type="match status" value="1"/>
</dbReference>
<evidence type="ECO:0000256" key="1">
    <source>
        <dbReference type="SAM" id="MobiDB-lite"/>
    </source>
</evidence>
<gene>
    <name evidence="3" type="ORF">ARMOST_18444</name>
</gene>
<feature type="domain" description="Reverse transcriptase Ty1/copia-type" evidence="2">
    <location>
        <begin position="231"/>
        <end position="439"/>
    </location>
</feature>
<feature type="compositionally biased region" description="Basic and acidic residues" evidence="1">
    <location>
        <begin position="10"/>
        <end position="21"/>
    </location>
</feature>
<feature type="region of interest" description="Disordered" evidence="1">
    <location>
        <begin position="1"/>
        <end position="138"/>
    </location>
</feature>
<organism evidence="3 4">
    <name type="scientific">Armillaria ostoyae</name>
    <name type="common">Armillaria root rot fungus</name>
    <dbReference type="NCBI Taxonomy" id="47428"/>
    <lineage>
        <taxon>Eukaryota</taxon>
        <taxon>Fungi</taxon>
        <taxon>Dikarya</taxon>
        <taxon>Basidiomycota</taxon>
        <taxon>Agaricomycotina</taxon>
        <taxon>Agaricomycetes</taxon>
        <taxon>Agaricomycetidae</taxon>
        <taxon>Agaricales</taxon>
        <taxon>Marasmiineae</taxon>
        <taxon>Physalacriaceae</taxon>
        <taxon>Armillaria</taxon>
    </lineage>
</organism>
<keyword evidence="4" id="KW-1185">Reference proteome</keyword>
<evidence type="ECO:0000313" key="3">
    <source>
        <dbReference type="EMBL" id="SJL14967.1"/>
    </source>
</evidence>
<dbReference type="PANTHER" id="PTHR11439:SF483">
    <property type="entry name" value="PEPTIDE SYNTHASE GLIP-LIKE, PUTATIVE (AFU_ORTHOLOGUE AFUA_3G12920)-RELATED"/>
    <property type="match status" value="1"/>
</dbReference>
<evidence type="ECO:0000313" key="4">
    <source>
        <dbReference type="Proteomes" id="UP000219338"/>
    </source>
</evidence>
<dbReference type="EMBL" id="FUEG01000026">
    <property type="protein sequence ID" value="SJL14967.1"/>
    <property type="molecule type" value="Genomic_DNA"/>
</dbReference>
<dbReference type="Proteomes" id="UP000219338">
    <property type="component" value="Unassembled WGS sequence"/>
</dbReference>
<dbReference type="InterPro" id="IPR013103">
    <property type="entry name" value="RVT_2"/>
</dbReference>
<feature type="compositionally biased region" description="Polar residues" evidence="1">
    <location>
        <begin position="105"/>
        <end position="122"/>
    </location>
</feature>
<protein>
    <recommendedName>
        <fullName evidence="2">Reverse transcriptase Ty1/copia-type domain-containing protein</fullName>
    </recommendedName>
</protein>
<accession>A0A284S1V9</accession>
<dbReference type="SUPFAM" id="SSF56672">
    <property type="entry name" value="DNA/RNA polymerases"/>
    <property type="match status" value="1"/>
</dbReference>
<reference evidence="4" key="1">
    <citation type="journal article" date="2017" name="Nat. Ecol. Evol.">
        <title>Genome expansion and lineage-specific genetic innovations in the forest pathogenic fungi Armillaria.</title>
        <authorList>
            <person name="Sipos G."/>
            <person name="Prasanna A.N."/>
            <person name="Walter M.C."/>
            <person name="O'Connor E."/>
            <person name="Balint B."/>
            <person name="Krizsan K."/>
            <person name="Kiss B."/>
            <person name="Hess J."/>
            <person name="Varga T."/>
            <person name="Slot J."/>
            <person name="Riley R."/>
            <person name="Boka B."/>
            <person name="Rigling D."/>
            <person name="Barry K."/>
            <person name="Lee J."/>
            <person name="Mihaltcheva S."/>
            <person name="LaButti K."/>
            <person name="Lipzen A."/>
            <person name="Waldron R."/>
            <person name="Moloney N.M."/>
            <person name="Sperisen C."/>
            <person name="Kredics L."/>
            <person name="Vagvoelgyi C."/>
            <person name="Patrignani A."/>
            <person name="Fitzpatrick D."/>
            <person name="Nagy I."/>
            <person name="Doyle S."/>
            <person name="Anderson J.B."/>
            <person name="Grigoriev I.V."/>
            <person name="Gueldener U."/>
            <person name="Muensterkoetter M."/>
            <person name="Nagy L.G."/>
        </authorList>
    </citation>
    <scope>NUCLEOTIDE SEQUENCE [LARGE SCALE GENOMIC DNA]</scope>
    <source>
        <strain evidence="4">C18/9</strain>
    </source>
</reference>
<dbReference type="InterPro" id="IPR043502">
    <property type="entry name" value="DNA/RNA_pol_sf"/>
</dbReference>
<proteinExistence type="predicted"/>
<sequence>MPPMKQESSNNRDVELPDIKVPRQGGDDTITNEQPSPSEPSQSASPTPPEVTMPPGSPLTPLPSTHASPEQSPPLQSQPRARFEPQYDSKGLIIPPPNIGPVPSQGPSSIPTDNSSSKGNVQESHDPSTDDPPDNTPLLAEDDILAGMVFVSQDVEYISYADALEIAFQAVMEVVMKASSPDNEPKTLAEAMSRPGEEADRWYEAAQQELAALQESGTFELIELPPGRKAIARYVVKGYSQRPGFDYTETFSPTPKWSAIRTVLALAALEDLELWSVDISSAFLNGDLQEEVYLEQPEGFETKGKDWVLRLFKSIYGLKQAGREWHKKLHGVMTEMGFDRVRCEHSVWVYKKDDARIIVPVFVDDVTIAVRSMESVRQVIEDLKKHFKLRDLGPTSYLLGVEIQRDRSSRTLTICQRQYILNVLERARMSDCNSVSTPLDPHLKLSSSMSPTTPEEWKTMRHVPYLQILGAVAYLAIVTCPDIAFAVSVLSRFSKNPGTQHWEALKRLLRYLKGTVDLKLTYSPDATSSELFRTYTDADHGGNPDNGRSTSGFVVKMGTGAVSWMSRLQSMVTLSTTEAEYVAAVAAGQEILWLRNLFKEFGFESHSPSTLHINNQSVLSVARNPDHHGRVKHLDLRFYWLHDEVD</sequence>
<feature type="compositionally biased region" description="Low complexity" evidence="1">
    <location>
        <begin position="33"/>
        <end position="45"/>
    </location>
</feature>
<dbReference type="Pfam" id="PF07727">
    <property type="entry name" value="RVT_2"/>
    <property type="match status" value="1"/>
</dbReference>
<dbReference type="OMA" id="WWIANGT"/>
<dbReference type="AlphaFoldDB" id="A0A284S1V9"/>
<feature type="compositionally biased region" description="Pro residues" evidence="1">
    <location>
        <begin position="46"/>
        <end position="61"/>
    </location>
</feature>
<evidence type="ECO:0000259" key="2">
    <source>
        <dbReference type="Pfam" id="PF07727"/>
    </source>
</evidence>
<dbReference type="STRING" id="47428.A0A284S1V9"/>
<dbReference type="OrthoDB" id="3344688at2759"/>
<feature type="compositionally biased region" description="Low complexity" evidence="1">
    <location>
        <begin position="62"/>
        <end position="79"/>
    </location>
</feature>
<dbReference type="PANTHER" id="PTHR11439">
    <property type="entry name" value="GAG-POL-RELATED RETROTRANSPOSON"/>
    <property type="match status" value="1"/>
</dbReference>
<name>A0A284S1V9_ARMOS</name>